<comment type="caution">
    <text evidence="3">The sequence shown here is derived from an EMBL/GenBank/DDBJ whole genome shotgun (WGS) entry which is preliminary data.</text>
</comment>
<gene>
    <name evidence="3" type="ORF">F4148_11645</name>
</gene>
<dbReference type="PROSITE" id="PS51502">
    <property type="entry name" value="S_R_A_B_BARREL"/>
    <property type="match status" value="1"/>
</dbReference>
<dbReference type="PANTHER" id="PTHR33178:SF10">
    <property type="entry name" value="STRESS-RESPONSE A_B BARREL DOMAIN-CONTAINING PROTEIN"/>
    <property type="match status" value="1"/>
</dbReference>
<organism evidence="3">
    <name type="scientific">Caldilineaceae bacterium SB0675_bin_29</name>
    <dbReference type="NCBI Taxonomy" id="2605266"/>
    <lineage>
        <taxon>Bacteria</taxon>
        <taxon>Bacillati</taxon>
        <taxon>Chloroflexota</taxon>
        <taxon>Caldilineae</taxon>
        <taxon>Caldilineales</taxon>
        <taxon>Caldilineaceae</taxon>
    </lineage>
</organism>
<evidence type="ECO:0000313" key="3">
    <source>
        <dbReference type="EMBL" id="MYH62373.1"/>
    </source>
</evidence>
<accession>A0A6B1FYY7</accession>
<comment type="subunit">
    <text evidence="1">Homodimer.</text>
</comment>
<sequence length="105" mass="11992">MSEQSVLRHVVLFQFKDGTPDENVREIENAFRALPGKIDVIQDFEWGTDVSVEGEAKGYTHCFFVTFATEADRDAYLPHPAHAAFGAVLRPHLEKVLVLDYWQRT</sequence>
<protein>
    <submittedName>
        <fullName evidence="3">Dabb family protein</fullName>
    </submittedName>
</protein>
<reference evidence="3" key="1">
    <citation type="submission" date="2019-09" db="EMBL/GenBank/DDBJ databases">
        <title>Characterisation of the sponge microbiome using genome-centric metagenomics.</title>
        <authorList>
            <person name="Engelberts J.P."/>
            <person name="Robbins S.J."/>
            <person name="De Goeij J.M."/>
            <person name="Aranda M."/>
            <person name="Bell S.C."/>
            <person name="Webster N.S."/>
        </authorList>
    </citation>
    <scope>NUCLEOTIDE SEQUENCE</scope>
    <source>
        <strain evidence="3">SB0675_bin_29</strain>
    </source>
</reference>
<dbReference type="InterPro" id="IPR011008">
    <property type="entry name" value="Dimeric_a/b-barrel"/>
</dbReference>
<dbReference type="PANTHER" id="PTHR33178">
    <property type="match status" value="1"/>
</dbReference>
<dbReference type="SUPFAM" id="SSF54909">
    <property type="entry name" value="Dimeric alpha+beta barrel"/>
    <property type="match status" value="1"/>
</dbReference>
<dbReference type="Pfam" id="PF07876">
    <property type="entry name" value="Dabb"/>
    <property type="match status" value="1"/>
</dbReference>
<dbReference type="EMBL" id="VYDA01000425">
    <property type="protein sequence ID" value="MYH62373.1"/>
    <property type="molecule type" value="Genomic_DNA"/>
</dbReference>
<dbReference type="AlphaFoldDB" id="A0A6B1FYY7"/>
<dbReference type="Gene3D" id="3.30.70.100">
    <property type="match status" value="1"/>
</dbReference>
<feature type="domain" description="Stress-response A/B barrel" evidence="2">
    <location>
        <begin position="7"/>
        <end position="101"/>
    </location>
</feature>
<proteinExistence type="predicted"/>
<dbReference type="InterPro" id="IPR044662">
    <property type="entry name" value="HS1/DABB1-like"/>
</dbReference>
<name>A0A6B1FYY7_9CHLR</name>
<dbReference type="InterPro" id="IPR013097">
    <property type="entry name" value="Dabb"/>
</dbReference>
<evidence type="ECO:0000256" key="1">
    <source>
        <dbReference type="ARBA" id="ARBA00011738"/>
    </source>
</evidence>
<dbReference type="SMART" id="SM00886">
    <property type="entry name" value="Dabb"/>
    <property type="match status" value="1"/>
</dbReference>
<evidence type="ECO:0000259" key="2">
    <source>
        <dbReference type="PROSITE" id="PS51502"/>
    </source>
</evidence>